<evidence type="ECO:0000313" key="2">
    <source>
        <dbReference type="EMBL" id="KAJ4181984.1"/>
    </source>
</evidence>
<feature type="domain" description="Oxidoreductase acuF-like C2H2 type zinc-finger" evidence="1">
    <location>
        <begin position="283"/>
        <end position="310"/>
    </location>
</feature>
<dbReference type="Pfam" id="PF26082">
    <property type="entry name" value="zf-C2H2_AcuF"/>
    <property type="match status" value="1"/>
</dbReference>
<comment type="caution">
    <text evidence="2">The sequence shown here is derived from an EMBL/GenBank/DDBJ whole genome shotgun (WGS) entry which is preliminary data.</text>
</comment>
<evidence type="ECO:0000259" key="1">
    <source>
        <dbReference type="Pfam" id="PF26082"/>
    </source>
</evidence>
<protein>
    <recommendedName>
        <fullName evidence="1">Oxidoreductase acuF-like C2H2 type zinc-finger domain-containing protein</fullName>
    </recommendedName>
</protein>
<dbReference type="Proteomes" id="UP001152087">
    <property type="component" value="Unassembled WGS sequence"/>
</dbReference>
<organism evidence="2 3">
    <name type="scientific">Fusarium falciforme</name>
    <dbReference type="NCBI Taxonomy" id="195108"/>
    <lineage>
        <taxon>Eukaryota</taxon>
        <taxon>Fungi</taxon>
        <taxon>Dikarya</taxon>
        <taxon>Ascomycota</taxon>
        <taxon>Pezizomycotina</taxon>
        <taxon>Sordariomycetes</taxon>
        <taxon>Hypocreomycetidae</taxon>
        <taxon>Hypocreales</taxon>
        <taxon>Nectriaceae</taxon>
        <taxon>Fusarium</taxon>
        <taxon>Fusarium solani species complex</taxon>
    </lineage>
</organism>
<keyword evidence="3" id="KW-1185">Reference proteome</keyword>
<dbReference type="AlphaFoldDB" id="A0A9W8QXV1"/>
<dbReference type="PANTHER" id="PTHR35391">
    <property type="entry name" value="C2H2-TYPE DOMAIN-CONTAINING PROTEIN-RELATED"/>
    <property type="match status" value="1"/>
</dbReference>
<evidence type="ECO:0000313" key="3">
    <source>
        <dbReference type="Proteomes" id="UP001152087"/>
    </source>
</evidence>
<reference evidence="2" key="1">
    <citation type="submission" date="2022-09" db="EMBL/GenBank/DDBJ databases">
        <title>Fusarium specimens isolated from Avocado Roots.</title>
        <authorList>
            <person name="Stajich J."/>
            <person name="Roper C."/>
            <person name="Heimlech-Rivalta G."/>
        </authorList>
    </citation>
    <scope>NUCLEOTIDE SEQUENCE</scope>
    <source>
        <strain evidence="2">A02</strain>
    </source>
</reference>
<dbReference type="InterPro" id="IPR058925">
    <property type="entry name" value="zf-C2H2_AcuF"/>
</dbReference>
<accession>A0A9W8QXV1</accession>
<name>A0A9W8QXV1_9HYPO</name>
<gene>
    <name evidence="2" type="ORF">NW755_010672</name>
</gene>
<dbReference type="PANTHER" id="PTHR35391:SF7">
    <property type="entry name" value="C2H2-TYPE DOMAIN-CONTAINING PROTEIN"/>
    <property type="match status" value="1"/>
</dbReference>
<sequence>MAEVSRAASEPQIAALVARSLTSFKALTSTLQGDHPRALQASSCLARFKLWAGNLGARRPSGSRSLEYRLRDASNIRKLSGTLVANGGSIPDTISENHDEVEDDLADYFNEDEDSDRSEVEQILDEIAHVVDCLLRLSVTIRNPAPHDQFLSRAGEGLVKEFVYWDAKHVQDKFPNVDKVLADRLGRAMARRRQYFKYREEHKSRLAEGLDEDEADFGGRATTVASSIPEHLKEAGKSTESGVTQFAMLDDGRSDASATSYATSSPDSTQLRVPPIPKEHIDGSFKCPFCHMIVSIDTRHAWKKHVFRDLRPYVCLSEACRAPDHLYMRRNDWKMHMRREH</sequence>
<dbReference type="EMBL" id="JAOQAV010000037">
    <property type="protein sequence ID" value="KAJ4181984.1"/>
    <property type="molecule type" value="Genomic_DNA"/>
</dbReference>
<proteinExistence type="predicted"/>